<feature type="compositionally biased region" description="Polar residues" evidence="8">
    <location>
        <begin position="589"/>
        <end position="602"/>
    </location>
</feature>
<keyword evidence="4" id="KW-0862">Zinc</keyword>
<keyword evidence="12" id="KW-1185">Reference proteome</keyword>
<comment type="caution">
    <text evidence="10">The sequence shown here is derived from an EMBL/GenBank/DDBJ whole genome shotgun (WGS) entry which is preliminary data.</text>
</comment>
<dbReference type="SMART" id="SM00248">
    <property type="entry name" value="ANK"/>
    <property type="match status" value="7"/>
</dbReference>
<dbReference type="SUPFAM" id="SSF48403">
    <property type="entry name" value="Ankyrin repeat"/>
    <property type="match status" value="1"/>
</dbReference>
<dbReference type="InterPro" id="IPR001841">
    <property type="entry name" value="Znf_RING"/>
</dbReference>
<dbReference type="Pfam" id="PF13920">
    <property type="entry name" value="zf-C3HC4_3"/>
    <property type="match status" value="1"/>
</dbReference>
<dbReference type="EMBL" id="BNCP01000024">
    <property type="protein sequence ID" value="GIL82419.1"/>
    <property type="molecule type" value="Genomic_DNA"/>
</dbReference>
<keyword evidence="5 6" id="KW-0040">ANK repeat</keyword>
<keyword evidence="1" id="KW-0479">Metal-binding</keyword>
<feature type="compositionally biased region" description="Basic residues" evidence="8">
    <location>
        <begin position="1182"/>
        <end position="1191"/>
    </location>
</feature>
<dbReference type="PANTHER" id="PTHR24203">
    <property type="entry name" value="ANKYRIN REPEAT FAMILY PROTEIN"/>
    <property type="match status" value="1"/>
</dbReference>
<evidence type="ECO:0000313" key="11">
    <source>
        <dbReference type="EMBL" id="GIM07793.1"/>
    </source>
</evidence>
<dbReference type="Proteomes" id="UP000722791">
    <property type="component" value="Unassembled WGS sequence"/>
</dbReference>
<evidence type="ECO:0000259" key="9">
    <source>
        <dbReference type="PROSITE" id="PS50089"/>
    </source>
</evidence>
<organism evidence="10 12">
    <name type="scientific">Volvox reticuliferus</name>
    <dbReference type="NCBI Taxonomy" id="1737510"/>
    <lineage>
        <taxon>Eukaryota</taxon>
        <taxon>Viridiplantae</taxon>
        <taxon>Chlorophyta</taxon>
        <taxon>core chlorophytes</taxon>
        <taxon>Chlorophyceae</taxon>
        <taxon>CS clade</taxon>
        <taxon>Chlamydomonadales</taxon>
        <taxon>Volvocaceae</taxon>
        <taxon>Volvox</taxon>
    </lineage>
</organism>
<dbReference type="SUPFAM" id="SSF57850">
    <property type="entry name" value="RING/U-box"/>
    <property type="match status" value="1"/>
</dbReference>
<evidence type="ECO:0000313" key="12">
    <source>
        <dbReference type="Proteomes" id="UP000747110"/>
    </source>
</evidence>
<dbReference type="PROSITE" id="PS00518">
    <property type="entry name" value="ZF_RING_1"/>
    <property type="match status" value="1"/>
</dbReference>
<feature type="region of interest" description="Disordered" evidence="8">
    <location>
        <begin position="774"/>
        <end position="793"/>
    </location>
</feature>
<feature type="compositionally biased region" description="Low complexity" evidence="8">
    <location>
        <begin position="1203"/>
        <end position="1222"/>
    </location>
</feature>
<gene>
    <name evidence="10" type="ORF">Vretifemale_11409</name>
    <name evidence="11" type="ORF">Vretimale_11835</name>
</gene>
<dbReference type="Proteomes" id="UP000747110">
    <property type="component" value="Unassembled WGS sequence"/>
</dbReference>
<dbReference type="PROSITE" id="PS50088">
    <property type="entry name" value="ANK_REPEAT"/>
    <property type="match status" value="2"/>
</dbReference>
<feature type="compositionally biased region" description="Basic residues" evidence="8">
    <location>
        <begin position="493"/>
        <end position="504"/>
    </location>
</feature>
<dbReference type="Gene3D" id="1.25.40.20">
    <property type="entry name" value="Ankyrin repeat-containing domain"/>
    <property type="match status" value="2"/>
</dbReference>
<feature type="compositionally biased region" description="Gly residues" evidence="8">
    <location>
        <begin position="677"/>
        <end position="692"/>
    </location>
</feature>
<evidence type="ECO:0000256" key="3">
    <source>
        <dbReference type="ARBA" id="ARBA00022771"/>
    </source>
</evidence>
<dbReference type="PANTHER" id="PTHR24203:SF45">
    <property type="entry name" value="ANKYRIN REPEAT DOMAIN 6"/>
    <property type="match status" value="1"/>
</dbReference>
<evidence type="ECO:0000256" key="6">
    <source>
        <dbReference type="PROSITE-ProRule" id="PRU00023"/>
    </source>
</evidence>
<protein>
    <recommendedName>
        <fullName evidence="9">RING-type domain-containing protein</fullName>
    </recommendedName>
</protein>
<feature type="compositionally biased region" description="Basic residues" evidence="8">
    <location>
        <begin position="1247"/>
        <end position="1257"/>
    </location>
</feature>
<feature type="compositionally biased region" description="Gly residues" evidence="8">
    <location>
        <begin position="452"/>
        <end position="461"/>
    </location>
</feature>
<dbReference type="InterPro" id="IPR002110">
    <property type="entry name" value="Ankyrin_rpt"/>
</dbReference>
<evidence type="ECO:0000256" key="8">
    <source>
        <dbReference type="SAM" id="MobiDB-lite"/>
    </source>
</evidence>
<evidence type="ECO:0000256" key="2">
    <source>
        <dbReference type="ARBA" id="ARBA00022737"/>
    </source>
</evidence>
<feature type="compositionally biased region" description="Low complexity" evidence="8">
    <location>
        <begin position="614"/>
        <end position="631"/>
    </location>
</feature>
<dbReference type="GO" id="GO:0008270">
    <property type="term" value="F:zinc ion binding"/>
    <property type="evidence" value="ECO:0007669"/>
    <property type="project" value="UniProtKB-KW"/>
</dbReference>
<feature type="compositionally biased region" description="Low complexity" evidence="8">
    <location>
        <begin position="1336"/>
        <end position="1345"/>
    </location>
</feature>
<dbReference type="InterPro" id="IPR036770">
    <property type="entry name" value="Ankyrin_rpt-contain_sf"/>
</dbReference>
<dbReference type="Pfam" id="PF12796">
    <property type="entry name" value="Ank_2"/>
    <property type="match status" value="1"/>
</dbReference>
<keyword evidence="3 7" id="KW-0863">Zinc-finger</keyword>
<feature type="compositionally biased region" description="Low complexity" evidence="8">
    <location>
        <begin position="462"/>
        <end position="486"/>
    </location>
</feature>
<evidence type="ECO:0000313" key="10">
    <source>
        <dbReference type="EMBL" id="GIL82419.1"/>
    </source>
</evidence>
<dbReference type="CDD" id="cd16449">
    <property type="entry name" value="RING-HC"/>
    <property type="match status" value="1"/>
</dbReference>
<dbReference type="Gene3D" id="3.30.40.10">
    <property type="entry name" value="Zinc/RING finger domain, C3HC4 (zinc finger)"/>
    <property type="match status" value="1"/>
</dbReference>
<feature type="region of interest" description="Disordered" evidence="8">
    <location>
        <begin position="614"/>
        <end position="693"/>
    </location>
</feature>
<feature type="compositionally biased region" description="Low complexity" evidence="8">
    <location>
        <begin position="571"/>
        <end position="587"/>
    </location>
</feature>
<dbReference type="InterPro" id="IPR017907">
    <property type="entry name" value="Znf_RING_CS"/>
</dbReference>
<dbReference type="InterPro" id="IPR013083">
    <property type="entry name" value="Znf_RING/FYVE/PHD"/>
</dbReference>
<reference evidence="10" key="1">
    <citation type="journal article" date="2021" name="Proc. Natl. Acad. Sci. U.S.A.">
        <title>Three genomes in the algal genus Volvox reveal the fate of a haploid sex-determining region after a transition to homothallism.</title>
        <authorList>
            <person name="Yamamoto K."/>
            <person name="Hamaji T."/>
            <person name="Kawai-Toyooka H."/>
            <person name="Matsuzaki R."/>
            <person name="Takahashi F."/>
            <person name="Nishimura Y."/>
            <person name="Kawachi M."/>
            <person name="Noguchi H."/>
            <person name="Minakuchi Y."/>
            <person name="Umen J.G."/>
            <person name="Toyoda A."/>
            <person name="Nozaki H."/>
        </authorList>
    </citation>
    <scope>NUCLEOTIDE SEQUENCE</scope>
    <source>
        <strain evidence="11">NIES-3785</strain>
        <strain evidence="10">NIES-3786</strain>
    </source>
</reference>
<dbReference type="PROSITE" id="PS50297">
    <property type="entry name" value="ANK_REP_REGION"/>
    <property type="match status" value="2"/>
</dbReference>
<feature type="region of interest" description="Disordered" evidence="8">
    <location>
        <begin position="1284"/>
        <end position="1345"/>
    </location>
</feature>
<evidence type="ECO:0000256" key="7">
    <source>
        <dbReference type="PROSITE-ProRule" id="PRU00175"/>
    </source>
</evidence>
<evidence type="ECO:0000256" key="1">
    <source>
        <dbReference type="ARBA" id="ARBA00022723"/>
    </source>
</evidence>
<feature type="region of interest" description="Disordered" evidence="8">
    <location>
        <begin position="1175"/>
        <end position="1262"/>
    </location>
</feature>
<dbReference type="OrthoDB" id="549992at2759"/>
<feature type="region of interest" description="Disordered" evidence="8">
    <location>
        <begin position="571"/>
        <end position="602"/>
    </location>
</feature>
<dbReference type="EMBL" id="BNCQ01000025">
    <property type="protein sequence ID" value="GIM07793.1"/>
    <property type="molecule type" value="Genomic_DNA"/>
</dbReference>
<feature type="repeat" description="ANK" evidence="6">
    <location>
        <begin position="132"/>
        <end position="164"/>
    </location>
</feature>
<feature type="region of interest" description="Disordered" evidence="8">
    <location>
        <begin position="982"/>
        <end position="1007"/>
    </location>
</feature>
<evidence type="ECO:0000256" key="4">
    <source>
        <dbReference type="ARBA" id="ARBA00022833"/>
    </source>
</evidence>
<feature type="domain" description="RING-type" evidence="9">
    <location>
        <begin position="1404"/>
        <end position="1446"/>
    </location>
</feature>
<accession>A0A8J4FNH6</accession>
<dbReference type="SMART" id="SM00184">
    <property type="entry name" value="RING"/>
    <property type="match status" value="1"/>
</dbReference>
<keyword evidence="2" id="KW-0677">Repeat</keyword>
<dbReference type="PROSITE" id="PS50089">
    <property type="entry name" value="ZF_RING_2"/>
    <property type="match status" value="1"/>
</dbReference>
<evidence type="ECO:0000256" key="5">
    <source>
        <dbReference type="ARBA" id="ARBA00023043"/>
    </source>
</evidence>
<sequence>MSSGLDTNPGQPHGAFTVKSQLLGCCIYFRLPFFIAVEEGDATEVAKFLQEDALWLKISDKKERRTAWHIAAAKGHVEVLRALVARTREDDVRLIWNLSPPMSSRIKAVATGRDAPGPDERVFVLVNSRATLGPTPLTLAAEHDHPEAVKYLLSVGADPWLGDYEGKNPAHYAARTGAIRSLQVLLEEEKPLTSRASNRNLPGTRYVDSLDTFGFSPLHYATWANRKSAMMLLIGFDANLITRSLILHDEYSDLPPGSTPLHIACLLGDLERVRLLLKAYYETAADLLPSQTAMLGTTERRRRARSHPDPRLILTRTQRLPFHIATRAGHRHLLDWLDPSVPLMFLFGGEEEMRGTSGGHDGILALVGVSRLTVIAAKALHQALLTSLDVAAEDIRRYEEEAEARRRRREERRLAREAKAAAQSLKQGKEPEPADSGIRGRIRRLIERASRDGGGGVGGGTAADAAAAGAGTPSGATAGTAGVAVPKTGWRPWRSRTRNGRRKLTLSGQGDGVMAATAAAGLERNQSHGAVPRSPRRRRRRSTIGTVGQVTSAASLSGIAPMAARADGAAAAQDTVNGNNDDAAAGNSGLEQMQPSQADGSGILNSSLRLRVFRSSGSQRSQQQQQQQQAPAPQPPSSSPGRDANGAAADALEGPEATVASTAVGGSAANEDRGYGSTDGSGGGSGGGGGGLAASITRTMQRLYRGSLRRQSSGVASFDPTQAQLNERLSLAGITIPEGPDEAVAFFTPGREPRYNIPTQILLPAGGVFNASQRGSAVGPASPTPAYPTTRTVEDNPTAAATTFLSTAIDGGEAALEPTQQPTPATALSGERIDATTGIRATMDDYCRGRAAEALATETTEMEPVEAVSVGDGVGLEGSVAGAAEATTWGDAAPAVATSDRALVGSRSVSQMGSTSTLITELLSHRQDSDGVGSSSNGVDGANTYLAGQVCISGGRAAAVSNDCAASISAVLTAAASQATAAAAVGSPRSVETESNPDFRSHPAVSRSQDVVNLPPIRSAGTSRMPSLRTSVHLPGAASITAESESELPLPLALLPFPSLPPAGRPSGDGVAASNTANRSQLLEVVAVRQSSVHVNGAAISGGGGGDNDDVDAGNLTIAAVDGGDGTINTNSVQGLSLGIIRVGASARQLFNSLRDTLRGTSSRQLAEVVPIARSTPARSPGRAHRRIRHIRTPDSSARRSRTAGPSPAAAAVVAEDPATVAGTSAGGRDGTVPAAGIDPVRSPNTSHHRGSVHSHPHGSLAARGVRVASGWPHARVSLYSRLSGGTHPEAAGPGPAGSTHNASGAGATTRRRMPSQRSPAPSGEGGELPGQGAPTTDAGSDDTACGAAADAVAAVTAAPPPEDPVTAMMPAAPAAALSSSFSSTSSRERKSAALPNANDEDVCPVCLDEAPNLLVQTCRHQLCMDCARDLVKRHSLTPALCPYCRGIISGFKARVAAGQAAGRQS</sequence>
<dbReference type="Pfam" id="PF00023">
    <property type="entry name" value="Ank"/>
    <property type="match status" value="1"/>
</dbReference>
<name>A0A8J4FNH6_9CHLO</name>
<feature type="repeat" description="ANK" evidence="6">
    <location>
        <begin position="256"/>
        <end position="278"/>
    </location>
</feature>
<feature type="region of interest" description="Disordered" evidence="8">
    <location>
        <begin position="414"/>
        <end position="549"/>
    </location>
</feature>
<proteinExistence type="predicted"/>